<feature type="transmembrane region" description="Helical" evidence="5">
    <location>
        <begin position="396"/>
        <end position="417"/>
    </location>
</feature>
<organism evidence="7 8">
    <name type="scientific">Candidimonas humi</name>
    <dbReference type="NCBI Taxonomy" id="683355"/>
    <lineage>
        <taxon>Bacteria</taxon>
        <taxon>Pseudomonadati</taxon>
        <taxon>Pseudomonadota</taxon>
        <taxon>Betaproteobacteria</taxon>
        <taxon>Burkholderiales</taxon>
        <taxon>Alcaligenaceae</taxon>
        <taxon>Candidimonas</taxon>
    </lineage>
</organism>
<evidence type="ECO:0000256" key="4">
    <source>
        <dbReference type="ARBA" id="ARBA00023136"/>
    </source>
</evidence>
<feature type="domain" description="Major facilitator superfamily (MFS) profile" evidence="6">
    <location>
        <begin position="18"/>
        <end position="422"/>
    </location>
</feature>
<gene>
    <name evidence="7" type="ORF">ACFOY1_16475</name>
</gene>
<feature type="transmembrane region" description="Helical" evidence="5">
    <location>
        <begin position="235"/>
        <end position="254"/>
    </location>
</feature>
<keyword evidence="3 5" id="KW-1133">Transmembrane helix</keyword>
<accession>A0ABV8P063</accession>
<feature type="transmembrane region" description="Helical" evidence="5">
    <location>
        <begin position="266"/>
        <end position="287"/>
    </location>
</feature>
<dbReference type="RefSeq" id="WP_217966043.1">
    <property type="nucleotide sequence ID" value="NZ_JAHTBN010000009.1"/>
</dbReference>
<evidence type="ECO:0000256" key="5">
    <source>
        <dbReference type="SAM" id="Phobius"/>
    </source>
</evidence>
<keyword evidence="8" id="KW-1185">Reference proteome</keyword>
<reference evidence="8" key="1">
    <citation type="journal article" date="2019" name="Int. J. Syst. Evol. Microbiol.">
        <title>The Global Catalogue of Microorganisms (GCM) 10K type strain sequencing project: providing services to taxonomists for standard genome sequencing and annotation.</title>
        <authorList>
            <consortium name="The Broad Institute Genomics Platform"/>
            <consortium name="The Broad Institute Genome Sequencing Center for Infectious Disease"/>
            <person name="Wu L."/>
            <person name="Ma J."/>
        </authorList>
    </citation>
    <scope>NUCLEOTIDE SEQUENCE [LARGE SCALE GENOMIC DNA]</scope>
    <source>
        <strain evidence="8">LMG 24813</strain>
    </source>
</reference>
<comment type="subcellular location">
    <subcellularLocation>
        <location evidence="1">Membrane</location>
        <topology evidence="1">Multi-pass membrane protein</topology>
    </subcellularLocation>
</comment>
<evidence type="ECO:0000256" key="2">
    <source>
        <dbReference type="ARBA" id="ARBA00022692"/>
    </source>
</evidence>
<dbReference type="CDD" id="cd17319">
    <property type="entry name" value="MFS_ExuT_GudP_like"/>
    <property type="match status" value="1"/>
</dbReference>
<proteinExistence type="predicted"/>
<feature type="transmembrane region" description="Helical" evidence="5">
    <location>
        <begin position="83"/>
        <end position="109"/>
    </location>
</feature>
<dbReference type="InterPro" id="IPR050382">
    <property type="entry name" value="MFS_Na/Anion_cotransporter"/>
</dbReference>
<feature type="transmembrane region" description="Helical" evidence="5">
    <location>
        <begin position="55"/>
        <end position="76"/>
    </location>
</feature>
<keyword evidence="4 5" id="KW-0472">Membrane</keyword>
<evidence type="ECO:0000256" key="3">
    <source>
        <dbReference type="ARBA" id="ARBA00022989"/>
    </source>
</evidence>
<protein>
    <submittedName>
        <fullName evidence="7">MFS transporter</fullName>
    </submittedName>
</protein>
<dbReference type="EMBL" id="JBHSBV010000005">
    <property type="protein sequence ID" value="MFC4202550.1"/>
    <property type="molecule type" value="Genomic_DNA"/>
</dbReference>
<comment type="caution">
    <text evidence="7">The sequence shown here is derived from an EMBL/GenBank/DDBJ whole genome shotgun (WGS) entry which is preliminary data.</text>
</comment>
<dbReference type="InterPro" id="IPR011701">
    <property type="entry name" value="MFS"/>
</dbReference>
<feature type="transmembrane region" description="Helical" evidence="5">
    <location>
        <begin position="333"/>
        <end position="358"/>
    </location>
</feature>
<dbReference type="PANTHER" id="PTHR11662:SF446">
    <property type="entry name" value="SODIUM-DEPENDENT PHOSPHATE TRANSPORT PROTEIN 1, CHLOROPLASTIC"/>
    <property type="match status" value="1"/>
</dbReference>
<sequence length="428" mass="46132">MSSGNSGIARYRRTQRVLLALLVAIGMVNVLDRSALSIANHVISQELHLSPVQMGLLLSVFSWVYAFAQLPTGALLDRIGTRVVLGAGLFLWSVAQLGCGLVSSLQGLIWCRLGLGLGEAPTFPAGAKLLAQWYGRKDRGTATGVFLASPTIGPMLAPPILTGLLLAFGWRSMFVILGVVGIVLMGLWFYATPRHAPSSDAFADARPEDADDDGEAERKLSWADWRGLFVQRTTWGVVLGFVGVIYMIWLYLTWLPGYLEHQRHLSIANTGWVMTIPYFFGAVGSICSGRICDRLAARGMSLIKSRKWPICIGLLASACFTVPMIYASSTTWAIIYLCATMFFLYFAGGGAWALVNVAAPKHLVASLGSLQNFGGYFGGSFAPVLTGWMVQRTHSFSSSLLLSAIVAIAAALIYALLVGKPIHSSSDT</sequence>
<dbReference type="InterPro" id="IPR000849">
    <property type="entry name" value="Sugar_P_transporter"/>
</dbReference>
<dbReference type="InterPro" id="IPR020846">
    <property type="entry name" value="MFS_dom"/>
</dbReference>
<evidence type="ECO:0000313" key="7">
    <source>
        <dbReference type="EMBL" id="MFC4202550.1"/>
    </source>
</evidence>
<feature type="transmembrane region" description="Helical" evidence="5">
    <location>
        <begin position="168"/>
        <end position="190"/>
    </location>
</feature>
<dbReference type="PROSITE" id="PS50850">
    <property type="entry name" value="MFS"/>
    <property type="match status" value="1"/>
</dbReference>
<dbReference type="PIRSF" id="PIRSF002808">
    <property type="entry name" value="Hexose_phosphate_transp"/>
    <property type="match status" value="1"/>
</dbReference>
<evidence type="ECO:0000313" key="8">
    <source>
        <dbReference type="Proteomes" id="UP001595848"/>
    </source>
</evidence>
<evidence type="ECO:0000256" key="1">
    <source>
        <dbReference type="ARBA" id="ARBA00004141"/>
    </source>
</evidence>
<name>A0ABV8P063_9BURK</name>
<dbReference type="Pfam" id="PF07690">
    <property type="entry name" value="MFS_1"/>
    <property type="match status" value="1"/>
</dbReference>
<feature type="transmembrane region" description="Helical" evidence="5">
    <location>
        <begin position="308"/>
        <end position="327"/>
    </location>
</feature>
<keyword evidence="2 5" id="KW-0812">Transmembrane</keyword>
<dbReference type="PANTHER" id="PTHR11662">
    <property type="entry name" value="SOLUTE CARRIER FAMILY 17"/>
    <property type="match status" value="1"/>
</dbReference>
<evidence type="ECO:0000259" key="6">
    <source>
        <dbReference type="PROSITE" id="PS50850"/>
    </source>
</evidence>
<dbReference type="Proteomes" id="UP001595848">
    <property type="component" value="Unassembled WGS sequence"/>
</dbReference>